<protein>
    <recommendedName>
        <fullName evidence="2">Glycosyltransferase RgtA/B/C/D-like domain-containing protein</fullName>
    </recommendedName>
</protein>
<keyword evidence="1" id="KW-0812">Transmembrane</keyword>
<feature type="transmembrane region" description="Helical" evidence="1">
    <location>
        <begin position="168"/>
        <end position="188"/>
    </location>
</feature>
<feature type="transmembrane region" description="Helical" evidence="1">
    <location>
        <begin position="195"/>
        <end position="228"/>
    </location>
</feature>
<comment type="caution">
    <text evidence="3">The sequence shown here is derived from an EMBL/GenBank/DDBJ whole genome shotgun (WGS) entry which is preliminary data.</text>
</comment>
<dbReference type="OrthoDB" id="503221at2"/>
<dbReference type="Proteomes" id="UP000218238">
    <property type="component" value="Unassembled WGS sequence"/>
</dbReference>
<dbReference type="Pfam" id="PF13231">
    <property type="entry name" value="PMT_2"/>
    <property type="match status" value="1"/>
</dbReference>
<gene>
    <name evidence="3" type="ORF">CK510_29405</name>
</gene>
<organism evidence="3 4">
    <name type="scientific">Brunnivagina elsteri CCALA 953</name>
    <dbReference type="NCBI Taxonomy" id="987040"/>
    <lineage>
        <taxon>Bacteria</taxon>
        <taxon>Bacillati</taxon>
        <taxon>Cyanobacteriota</taxon>
        <taxon>Cyanophyceae</taxon>
        <taxon>Nostocales</taxon>
        <taxon>Calotrichaceae</taxon>
        <taxon>Brunnivagina</taxon>
    </lineage>
</organism>
<feature type="transmembrane region" description="Helical" evidence="1">
    <location>
        <begin position="116"/>
        <end position="137"/>
    </location>
</feature>
<name>A0A2A2T9Y6_9CYAN</name>
<keyword evidence="4" id="KW-1185">Reference proteome</keyword>
<feature type="transmembrane region" description="Helical" evidence="1">
    <location>
        <begin position="240"/>
        <end position="260"/>
    </location>
</feature>
<accession>A0A2A2T9Y6</accession>
<sequence length="522" mass="59518">MNIIFNRIINLYKQYSLYVSVFIFFWAIFALTNSGVDSSEGLFHYEVAVQIIKHGQLGFATQPEGIFQIAPNGRFYAGHEIGNTLFMLPTAFVNVMLENVASRFVSLETIEKAQQFILSFQAGIYSSITATLFFALLKVGFNQTVRLSFIATILLALTTFFWTYSRNLFDGVICTTLLISSFFSLVRYRQTKNSVFIISCFLALGFAFITRVSMILGILAAFTYLLIYRKASIVNKLSEFILAGITLIPFIIWQLWYNFLRTGIFYKSPVQTSVYAGNNALDGNIFIGLSGLLLSPGKSIFIYAPLLLISIVLFRRFYRQYPKEGIYIAALTIIWFLLHARLRSWYGAVGWGPRHLITILPILFIPFAVNLDYIWQRFSLRITTICLAGFGFILGLSSIISNWHFRIMYAVEKNIADDQNFIWGWSHNQAIDMLHAGVDNIIRITTKAPIIVLQNTYSEANEYASSTINIWTNSFIHAGIPWFAVVILLIPLFVLIYLSVRHILHFSQQPNTLEERSSRAII</sequence>
<keyword evidence="1" id="KW-0472">Membrane</keyword>
<dbReference type="EMBL" id="NTFS01000641">
    <property type="protein sequence ID" value="PAX45867.1"/>
    <property type="molecule type" value="Genomic_DNA"/>
</dbReference>
<feature type="domain" description="Glycosyltransferase RgtA/B/C/D-like" evidence="2">
    <location>
        <begin position="116"/>
        <end position="253"/>
    </location>
</feature>
<feature type="transmembrane region" description="Helical" evidence="1">
    <location>
        <begin position="354"/>
        <end position="375"/>
    </location>
</feature>
<reference evidence="3 4" key="1">
    <citation type="submission" date="2017-08" db="EMBL/GenBank/DDBJ databases">
        <title>Draft genome sequence of filamentous cyanobacterium Calothrix elsteri CCALA 953.</title>
        <authorList>
            <person name="Gagunashvili A.N."/>
            <person name="Elster J."/>
            <person name="Andresson O.S."/>
        </authorList>
    </citation>
    <scope>NUCLEOTIDE SEQUENCE [LARGE SCALE GENOMIC DNA]</scope>
    <source>
        <strain evidence="3 4">CCALA 953</strain>
    </source>
</reference>
<feature type="transmembrane region" description="Helical" evidence="1">
    <location>
        <begin position="15"/>
        <end position="36"/>
    </location>
</feature>
<dbReference type="RefSeq" id="WP_095724986.1">
    <property type="nucleotide sequence ID" value="NZ_NTFS01000641.1"/>
</dbReference>
<proteinExistence type="predicted"/>
<dbReference type="AlphaFoldDB" id="A0A2A2T9Y6"/>
<feature type="transmembrane region" description="Helical" evidence="1">
    <location>
        <begin position="300"/>
        <end position="318"/>
    </location>
</feature>
<feature type="transmembrane region" description="Helical" evidence="1">
    <location>
        <begin position="480"/>
        <end position="500"/>
    </location>
</feature>
<evidence type="ECO:0000313" key="3">
    <source>
        <dbReference type="EMBL" id="PAX45867.1"/>
    </source>
</evidence>
<evidence type="ECO:0000313" key="4">
    <source>
        <dbReference type="Proteomes" id="UP000218238"/>
    </source>
</evidence>
<evidence type="ECO:0000259" key="2">
    <source>
        <dbReference type="Pfam" id="PF13231"/>
    </source>
</evidence>
<feature type="transmembrane region" description="Helical" evidence="1">
    <location>
        <begin position="382"/>
        <end position="405"/>
    </location>
</feature>
<feature type="transmembrane region" description="Helical" evidence="1">
    <location>
        <begin position="144"/>
        <end position="162"/>
    </location>
</feature>
<evidence type="ECO:0000256" key="1">
    <source>
        <dbReference type="SAM" id="Phobius"/>
    </source>
</evidence>
<keyword evidence="1" id="KW-1133">Transmembrane helix</keyword>
<feature type="transmembrane region" description="Helical" evidence="1">
    <location>
        <begin position="325"/>
        <end position="342"/>
    </location>
</feature>
<dbReference type="InterPro" id="IPR038731">
    <property type="entry name" value="RgtA/B/C-like"/>
</dbReference>